<reference evidence="1 2" key="2">
    <citation type="journal article" date="2016" name="Sci. Rep.">
        <title>The genome of Rhizobiales bacteria in predatory ants reveals urease gene functions but no genes for nitrogen fixation.</title>
        <authorList>
            <person name="Neuvonen M.M."/>
            <person name="Tamarit D."/>
            <person name="Naslund K."/>
            <person name="Liebig J."/>
            <person name="Feldhaar H."/>
            <person name="Moran N.A."/>
            <person name="Guy L."/>
            <person name="Andersson S.G."/>
        </authorList>
    </citation>
    <scope>NUCLEOTIDE SEQUENCE [LARGE SCALE GENOMIC DNA]</scope>
    <source>
        <strain evidence="1 2">Hsal</strain>
    </source>
</reference>
<reference evidence="1 2" key="1">
    <citation type="journal article" date="2010" name="Science">
        <title>Genomic comparison of the ants Camponotus floridanus and Harpegnathos saltator.</title>
        <authorList>
            <person name="Bonasio R."/>
            <person name="Zhang G."/>
            <person name="Ye C."/>
            <person name="Mutti N.S."/>
            <person name="Fang X."/>
            <person name="Qin N."/>
            <person name="Donahue G."/>
            <person name="Yang P."/>
            <person name="Li Q."/>
            <person name="Li C."/>
            <person name="Zhang P."/>
            <person name="Huang Z."/>
            <person name="Berger S.L."/>
            <person name="Reinberg D."/>
            <person name="Wang J."/>
            <person name="Liebig J."/>
        </authorList>
    </citation>
    <scope>NUCLEOTIDE SEQUENCE [LARGE SCALE GENOMIC DNA]</scope>
    <source>
        <strain evidence="1 2">Hsal</strain>
    </source>
</reference>
<keyword evidence="2" id="KW-1185">Reference proteome</keyword>
<dbReference type="EMBL" id="CP017315">
    <property type="protein sequence ID" value="AQS40797.1"/>
    <property type="molecule type" value="Genomic_DNA"/>
</dbReference>
<dbReference type="KEGG" id="thd:BHV28_00710"/>
<dbReference type="STRING" id="1902579.BHV28_00710"/>
<evidence type="ECO:0000313" key="1">
    <source>
        <dbReference type="EMBL" id="AQS40797.1"/>
    </source>
</evidence>
<name>A0A1U9JSG0_9HYPH</name>
<gene>
    <name evidence="1" type="ORF">BHV28_00710</name>
</gene>
<organism evidence="1 2">
    <name type="scientific">Candidatus Tokpelaia hoelldobleri</name>
    <dbReference type="NCBI Taxonomy" id="1902579"/>
    <lineage>
        <taxon>Bacteria</taxon>
        <taxon>Pseudomonadati</taxon>
        <taxon>Pseudomonadota</taxon>
        <taxon>Alphaproteobacteria</taxon>
        <taxon>Hyphomicrobiales</taxon>
        <taxon>Candidatus Tokpelaia</taxon>
    </lineage>
</organism>
<protein>
    <submittedName>
        <fullName evidence="1">Uncharacterized protein</fullName>
    </submittedName>
</protein>
<sequence length="97" mass="10339">MTKTGRRAASRRKTPNAERDRLCRAVLAAAEAAGGQFGDEGLVSYLQAQAVATPSPFLTLLSKVIQDESEKAPAPVIRVEIVAPQMDDTGRAETEGK</sequence>
<evidence type="ECO:0000313" key="2">
    <source>
        <dbReference type="Proteomes" id="UP000188912"/>
    </source>
</evidence>
<dbReference type="AlphaFoldDB" id="A0A1U9JSG0"/>
<proteinExistence type="predicted"/>
<dbReference type="Proteomes" id="UP000188912">
    <property type="component" value="Chromosome"/>
</dbReference>
<accession>A0A1U9JSG0</accession>